<comment type="caution">
    <text evidence="1">The sequence shown here is derived from an EMBL/GenBank/DDBJ whole genome shotgun (WGS) entry which is preliminary data.</text>
</comment>
<name>A0A699ZBQ5_HAELA</name>
<dbReference type="AlphaFoldDB" id="A0A699ZBQ5"/>
<proteinExistence type="predicted"/>
<accession>A0A699ZBQ5</accession>
<dbReference type="Proteomes" id="UP000485058">
    <property type="component" value="Unassembled WGS sequence"/>
</dbReference>
<evidence type="ECO:0000313" key="1">
    <source>
        <dbReference type="EMBL" id="GFH16324.1"/>
    </source>
</evidence>
<keyword evidence="2" id="KW-1185">Reference proteome</keyword>
<reference evidence="1 2" key="1">
    <citation type="submission" date="2020-02" db="EMBL/GenBank/DDBJ databases">
        <title>Draft genome sequence of Haematococcus lacustris strain NIES-144.</title>
        <authorList>
            <person name="Morimoto D."/>
            <person name="Nakagawa S."/>
            <person name="Yoshida T."/>
            <person name="Sawayama S."/>
        </authorList>
    </citation>
    <scope>NUCLEOTIDE SEQUENCE [LARGE SCALE GENOMIC DNA]</scope>
    <source>
        <strain evidence="1 2">NIES-144</strain>
    </source>
</reference>
<feature type="non-terminal residue" evidence="1">
    <location>
        <position position="266"/>
    </location>
</feature>
<protein>
    <submittedName>
        <fullName evidence="1">Uncharacterized protein</fullName>
    </submittedName>
</protein>
<sequence length="266" mass="28750">MRARDAPTPVTRQETTRWVLLAAQCFKLLQLAARFKKALELLRKIQDWAGASKLCIKAHAHFSQQATAARAKAEAARRHILVDGASLLETLADRGQQSSAARAEEEVQAAEQAAASAARSARTYLVLACRFSIECEDWEQGLELLKGPAAELEPGVMLRGWSDITTKLIRAANMTHKLGKVGVARQLLHVTPACDERDELLTNWGCHDLLISQPTVAQASQAFQAVPGPIWELLSSCCQTLTDAGQVAPLQAVLASPAVALVANES</sequence>
<dbReference type="EMBL" id="BLLF01000980">
    <property type="protein sequence ID" value="GFH16324.1"/>
    <property type="molecule type" value="Genomic_DNA"/>
</dbReference>
<gene>
    <name evidence="1" type="ORF">HaLaN_12719</name>
</gene>
<organism evidence="1 2">
    <name type="scientific">Haematococcus lacustris</name>
    <name type="common">Green alga</name>
    <name type="synonym">Haematococcus pluvialis</name>
    <dbReference type="NCBI Taxonomy" id="44745"/>
    <lineage>
        <taxon>Eukaryota</taxon>
        <taxon>Viridiplantae</taxon>
        <taxon>Chlorophyta</taxon>
        <taxon>core chlorophytes</taxon>
        <taxon>Chlorophyceae</taxon>
        <taxon>CS clade</taxon>
        <taxon>Chlamydomonadales</taxon>
        <taxon>Haematococcaceae</taxon>
        <taxon>Haematococcus</taxon>
    </lineage>
</organism>
<evidence type="ECO:0000313" key="2">
    <source>
        <dbReference type="Proteomes" id="UP000485058"/>
    </source>
</evidence>